<dbReference type="EMBL" id="KI913129">
    <property type="protein sequence ID" value="ETV78848.1"/>
    <property type="molecule type" value="Genomic_DNA"/>
</dbReference>
<evidence type="ECO:0000256" key="1">
    <source>
        <dbReference type="SAM" id="MobiDB-lite"/>
    </source>
</evidence>
<dbReference type="OrthoDB" id="157117at2759"/>
<accession>W4GIS2</accession>
<dbReference type="GeneID" id="20809668"/>
<feature type="region of interest" description="Disordered" evidence="1">
    <location>
        <begin position="207"/>
        <end position="233"/>
    </location>
</feature>
<dbReference type="RefSeq" id="XP_009831567.1">
    <property type="nucleotide sequence ID" value="XM_009833265.1"/>
</dbReference>
<dbReference type="VEuPathDB" id="FungiDB:H257_07672"/>
<evidence type="ECO:0000313" key="2">
    <source>
        <dbReference type="EMBL" id="ETV78848.1"/>
    </source>
</evidence>
<proteinExistence type="predicted"/>
<name>W4GIS2_APHAT</name>
<sequence length="311" mass="36423">MSYEHEIIHVEDKWAELLPTRIPLRYAFFRYLGFCIKVHGSAKNGHTSSKALKPASRASLRIKISSSQGIVLDEKIPAHFKDGVYYVQDISLQDEGLHTIHVWIESRFLTSVKPFAHELHVHQFMRLHDDPGALFAGPYGGLRRAIDPYLYKGRDYELRDNLVWTDDLLHQCLARSKSKLRTVDSKWWLRQFVEQGELQAKKQVQLRKATDQALQTPSQPARPRKQPRPSTWRLDEPTYVRAVDAKQRELVRAGDKREHDHYFQGRQKEVKRQRTGQIRIFVHEPLHANETQVVFSKLDLHRQLALYSQKH</sequence>
<reference evidence="2" key="1">
    <citation type="submission" date="2013-12" db="EMBL/GenBank/DDBJ databases">
        <title>The Genome Sequence of Aphanomyces astaci APO3.</title>
        <authorList>
            <consortium name="The Broad Institute Genomics Platform"/>
            <person name="Russ C."/>
            <person name="Tyler B."/>
            <person name="van West P."/>
            <person name="Dieguez-Uribeondo J."/>
            <person name="Young S.K."/>
            <person name="Zeng Q."/>
            <person name="Gargeya S."/>
            <person name="Fitzgerald M."/>
            <person name="Abouelleil A."/>
            <person name="Alvarado L."/>
            <person name="Chapman S.B."/>
            <person name="Gainer-Dewar J."/>
            <person name="Goldberg J."/>
            <person name="Griggs A."/>
            <person name="Gujja S."/>
            <person name="Hansen M."/>
            <person name="Howarth C."/>
            <person name="Imamovic A."/>
            <person name="Ireland A."/>
            <person name="Larimer J."/>
            <person name="McCowan C."/>
            <person name="Murphy C."/>
            <person name="Pearson M."/>
            <person name="Poon T.W."/>
            <person name="Priest M."/>
            <person name="Roberts A."/>
            <person name="Saif S."/>
            <person name="Shea T."/>
            <person name="Sykes S."/>
            <person name="Wortman J."/>
            <person name="Nusbaum C."/>
            <person name="Birren B."/>
        </authorList>
    </citation>
    <scope>NUCLEOTIDE SEQUENCE [LARGE SCALE GENOMIC DNA]</scope>
    <source>
        <strain evidence="2">APO3</strain>
    </source>
</reference>
<dbReference type="AlphaFoldDB" id="W4GIS2"/>
<gene>
    <name evidence="2" type="ORF">H257_07672</name>
</gene>
<protein>
    <submittedName>
        <fullName evidence="2">Uncharacterized protein</fullName>
    </submittedName>
</protein>
<organism evidence="2">
    <name type="scientific">Aphanomyces astaci</name>
    <name type="common">Crayfish plague agent</name>
    <dbReference type="NCBI Taxonomy" id="112090"/>
    <lineage>
        <taxon>Eukaryota</taxon>
        <taxon>Sar</taxon>
        <taxon>Stramenopiles</taxon>
        <taxon>Oomycota</taxon>
        <taxon>Saprolegniomycetes</taxon>
        <taxon>Saprolegniales</taxon>
        <taxon>Verrucalvaceae</taxon>
        <taxon>Aphanomyces</taxon>
    </lineage>
</organism>